<dbReference type="Proteomes" id="UP000435138">
    <property type="component" value="Unassembled WGS sequence"/>
</dbReference>
<keyword evidence="2" id="KW-1185">Reference proteome</keyword>
<accession>A0A6A8A3J8</accession>
<evidence type="ECO:0000313" key="1">
    <source>
        <dbReference type="EMBL" id="MQY45124.1"/>
    </source>
</evidence>
<sequence length="275" mass="30391">MSSPHFRKARWRRSSLAAFAGAFLFIGAGQVCAHDFWIEPSSFRPLPGSIVSVGLRVGENFIGDPVRRQASLLKRFVIIQAGEEQPIAGSDNIDPAGLFEADGHETALVVYGGGGSQIEMPAQRFDEYLVQNGLGDIVAERIRRGEQDRVGRERFYRNAKAILGGEIGSELVTRPVGLRYEIVPLADPTRVEAVLDLRLLIDGEPLAGAQIEAIARDRPAARIVMRSDAKGEVRMHLPQAGVWLIRSVHMRRAGWFSDVDWESDWASLTFEMLGD</sequence>
<dbReference type="Pfam" id="PF10670">
    <property type="entry name" value="DUF4198"/>
    <property type="match status" value="1"/>
</dbReference>
<proteinExistence type="predicted"/>
<gene>
    <name evidence="1" type="ORF">GAO09_03445</name>
</gene>
<organism evidence="1 2">
    <name type="scientific">Endobacterium cereale</name>
    <dbReference type="NCBI Taxonomy" id="2663029"/>
    <lineage>
        <taxon>Bacteria</taxon>
        <taxon>Pseudomonadati</taxon>
        <taxon>Pseudomonadota</taxon>
        <taxon>Alphaproteobacteria</taxon>
        <taxon>Hyphomicrobiales</taxon>
        <taxon>Rhizobiaceae</taxon>
        <taxon>Endobacterium</taxon>
    </lineage>
</organism>
<dbReference type="RefSeq" id="WP_153352620.1">
    <property type="nucleotide sequence ID" value="NZ_JAYKOO010000002.1"/>
</dbReference>
<evidence type="ECO:0000313" key="2">
    <source>
        <dbReference type="Proteomes" id="UP000435138"/>
    </source>
</evidence>
<dbReference type="EMBL" id="WIXI01000022">
    <property type="protein sequence ID" value="MQY45124.1"/>
    <property type="molecule type" value="Genomic_DNA"/>
</dbReference>
<name>A0A6A8A3J8_9HYPH</name>
<dbReference type="InterPro" id="IPR019613">
    <property type="entry name" value="DUF4198"/>
</dbReference>
<comment type="caution">
    <text evidence="1">The sequence shown here is derived from an EMBL/GenBank/DDBJ whole genome shotgun (WGS) entry which is preliminary data.</text>
</comment>
<reference evidence="1 2" key="1">
    <citation type="submission" date="2019-11" db="EMBL/GenBank/DDBJ databases">
        <title>Genome analysis of Rhizobacterium cereale a novel genus and species isolated from maize roots in North Spain.</title>
        <authorList>
            <person name="Menendez E."/>
            <person name="Flores-Felix J.D."/>
            <person name="Ramirez-Bahena M.-H."/>
            <person name="Igual J.M."/>
            <person name="Garcia-Fraile P."/>
            <person name="Peix A."/>
            <person name="Velazquez E."/>
        </authorList>
    </citation>
    <scope>NUCLEOTIDE SEQUENCE [LARGE SCALE GENOMIC DNA]</scope>
    <source>
        <strain evidence="1 2">RZME27</strain>
    </source>
</reference>
<protein>
    <submittedName>
        <fullName evidence="1">DUF4198 domain-containing protein</fullName>
    </submittedName>
</protein>
<dbReference type="AlphaFoldDB" id="A0A6A8A3J8"/>